<keyword evidence="3" id="KW-1185">Reference proteome</keyword>
<comment type="caution">
    <text evidence="2">The sequence shown here is derived from an EMBL/GenBank/DDBJ whole genome shotgun (WGS) entry which is preliminary data.</text>
</comment>
<sequence precursor="true">MRFSARTSLLLAALAAALPATVAVAQPYGGYYGGYYGGGYHASTAGESYARGESDMMRSQGVKNLLNSEAAINMGQARSQNLDNQIQATNTYWEKKKIYEQNTAQKRYEENQHRQKVRQRNMLTSLTSEDLDPTTGAIKWPMVLADDSFSEYRDPLAKLFEKQAQEGALAGPDYLEAKKLIKEFRMAVTADKENYPQQAVSPSLRFLLKLDRELDANLS</sequence>
<keyword evidence="1" id="KW-0732">Signal</keyword>
<organism evidence="2 3">
    <name type="scientific">Posidoniimonas corsicana</name>
    <dbReference type="NCBI Taxonomy" id="1938618"/>
    <lineage>
        <taxon>Bacteria</taxon>
        <taxon>Pseudomonadati</taxon>
        <taxon>Planctomycetota</taxon>
        <taxon>Planctomycetia</taxon>
        <taxon>Pirellulales</taxon>
        <taxon>Lacipirellulaceae</taxon>
        <taxon>Posidoniimonas</taxon>
    </lineage>
</organism>
<protein>
    <submittedName>
        <fullName evidence="2">Uncharacterized protein</fullName>
    </submittedName>
</protein>
<reference evidence="2 3" key="1">
    <citation type="submission" date="2019-02" db="EMBL/GenBank/DDBJ databases">
        <title>Deep-cultivation of Planctomycetes and their phenomic and genomic characterization uncovers novel biology.</title>
        <authorList>
            <person name="Wiegand S."/>
            <person name="Jogler M."/>
            <person name="Boedeker C."/>
            <person name="Pinto D."/>
            <person name="Vollmers J."/>
            <person name="Rivas-Marin E."/>
            <person name="Kohn T."/>
            <person name="Peeters S.H."/>
            <person name="Heuer A."/>
            <person name="Rast P."/>
            <person name="Oberbeckmann S."/>
            <person name="Bunk B."/>
            <person name="Jeske O."/>
            <person name="Meyerdierks A."/>
            <person name="Storesund J.E."/>
            <person name="Kallscheuer N."/>
            <person name="Luecker S."/>
            <person name="Lage O.M."/>
            <person name="Pohl T."/>
            <person name="Merkel B.J."/>
            <person name="Hornburger P."/>
            <person name="Mueller R.-W."/>
            <person name="Bruemmer F."/>
            <person name="Labrenz M."/>
            <person name="Spormann A.M."/>
            <person name="Op Den Camp H."/>
            <person name="Overmann J."/>
            <person name="Amann R."/>
            <person name="Jetten M.S.M."/>
            <person name="Mascher T."/>
            <person name="Medema M.H."/>
            <person name="Devos D.P."/>
            <person name="Kaster A.-K."/>
            <person name="Ovreas L."/>
            <person name="Rohde M."/>
            <person name="Galperin M.Y."/>
            <person name="Jogler C."/>
        </authorList>
    </citation>
    <scope>NUCLEOTIDE SEQUENCE [LARGE SCALE GENOMIC DNA]</scope>
    <source>
        <strain evidence="2 3">KOR34</strain>
    </source>
</reference>
<evidence type="ECO:0000256" key="1">
    <source>
        <dbReference type="SAM" id="SignalP"/>
    </source>
</evidence>
<evidence type="ECO:0000313" key="2">
    <source>
        <dbReference type="EMBL" id="TWT37207.1"/>
    </source>
</evidence>
<dbReference type="OrthoDB" id="291789at2"/>
<feature type="chain" id="PRO_5022719551" evidence="1">
    <location>
        <begin position="26"/>
        <end position="219"/>
    </location>
</feature>
<feature type="signal peptide" evidence="1">
    <location>
        <begin position="1"/>
        <end position="25"/>
    </location>
</feature>
<dbReference type="AlphaFoldDB" id="A0A5C5VGX1"/>
<dbReference type="RefSeq" id="WP_146564556.1">
    <property type="nucleotide sequence ID" value="NZ_SIHJ01000001.1"/>
</dbReference>
<dbReference type="Proteomes" id="UP000316714">
    <property type="component" value="Unassembled WGS sequence"/>
</dbReference>
<evidence type="ECO:0000313" key="3">
    <source>
        <dbReference type="Proteomes" id="UP000316714"/>
    </source>
</evidence>
<name>A0A5C5VGX1_9BACT</name>
<proteinExistence type="predicted"/>
<gene>
    <name evidence="2" type="ORF">KOR34_21540</name>
</gene>
<accession>A0A5C5VGX1</accession>
<dbReference type="EMBL" id="SIHJ01000001">
    <property type="protein sequence ID" value="TWT37207.1"/>
    <property type="molecule type" value="Genomic_DNA"/>
</dbReference>